<organism evidence="2 3">
    <name type="scientific">Nematostella vectensis</name>
    <name type="common">Starlet sea anemone</name>
    <dbReference type="NCBI Taxonomy" id="45351"/>
    <lineage>
        <taxon>Eukaryota</taxon>
        <taxon>Metazoa</taxon>
        <taxon>Cnidaria</taxon>
        <taxon>Anthozoa</taxon>
        <taxon>Hexacorallia</taxon>
        <taxon>Actiniaria</taxon>
        <taxon>Edwardsiidae</taxon>
        <taxon>Nematostella</taxon>
    </lineage>
</organism>
<name>A7S5P7_NEMVE</name>
<feature type="signal peptide" evidence="1">
    <location>
        <begin position="1"/>
        <end position="18"/>
    </location>
</feature>
<proteinExistence type="predicted"/>
<evidence type="ECO:0000256" key="1">
    <source>
        <dbReference type="SAM" id="SignalP"/>
    </source>
</evidence>
<dbReference type="Proteomes" id="UP000001593">
    <property type="component" value="Unassembled WGS sequence"/>
</dbReference>
<dbReference type="eggNOG" id="ENOG502T2H8">
    <property type="taxonomic scope" value="Eukaryota"/>
</dbReference>
<protein>
    <submittedName>
        <fullName evidence="2">Uncharacterized protein</fullName>
    </submittedName>
</protein>
<evidence type="ECO:0000313" key="3">
    <source>
        <dbReference type="Proteomes" id="UP000001593"/>
    </source>
</evidence>
<accession>A7S5P7</accession>
<dbReference type="AlphaFoldDB" id="A7S5P7"/>
<dbReference type="InParanoid" id="A7S5P7"/>
<reference evidence="2 3" key="1">
    <citation type="journal article" date="2007" name="Science">
        <title>Sea anemone genome reveals ancestral eumetazoan gene repertoire and genomic organization.</title>
        <authorList>
            <person name="Putnam N.H."/>
            <person name="Srivastava M."/>
            <person name="Hellsten U."/>
            <person name="Dirks B."/>
            <person name="Chapman J."/>
            <person name="Salamov A."/>
            <person name="Terry A."/>
            <person name="Shapiro H."/>
            <person name="Lindquist E."/>
            <person name="Kapitonov V.V."/>
            <person name="Jurka J."/>
            <person name="Genikhovich G."/>
            <person name="Grigoriev I.V."/>
            <person name="Lucas S.M."/>
            <person name="Steele R.E."/>
            <person name="Finnerty J.R."/>
            <person name="Technau U."/>
            <person name="Martindale M.Q."/>
            <person name="Rokhsar D.S."/>
        </authorList>
    </citation>
    <scope>NUCLEOTIDE SEQUENCE [LARGE SCALE GENOMIC DNA]</scope>
    <source>
        <strain evidence="3">CH2 X CH6</strain>
    </source>
</reference>
<keyword evidence="1" id="KW-0732">Signal</keyword>
<dbReference type="HOGENOM" id="CLU_770093_0_0_1"/>
<sequence length="360" mass="39684">MSLMKIALIGCLLVLVRSDVPSCCPENKSPSGGPSKNPKAVVCKFERSLLSLTCVKGKSSQTCNVVKATGEKESDQKGPTPYGEYLIGNYHTSTSYSGLDWYNLYPKKEDNSGYYGYWSANKLGRSTMGLHPGRVSWGCVTVDASNCNSGGYDCYNKDSCWKKIKKIVSSGSMTYRKSTYSGILYVIAQLMAQELQKRSTINVSTAQGRKGWVRGVAINKAFDFYDSCMGKSSQTCNVVKATGEKESDQKGPTPYGEYLIGNYHTSTSYSGLDWYNLYPKKEDNSGYYGYWSANKLGRSTMGLHPGRVSWGCVTVDASNCNSGGYDCYNKDSCWKKIKKIVSSGSMTYRKSTYSGILYVV</sequence>
<feature type="chain" id="PRO_5002714124" evidence="1">
    <location>
        <begin position="19"/>
        <end position="360"/>
    </location>
</feature>
<keyword evidence="3" id="KW-1185">Reference proteome</keyword>
<evidence type="ECO:0000313" key="2">
    <source>
        <dbReference type="EMBL" id="EDO40941.1"/>
    </source>
</evidence>
<dbReference type="EMBL" id="DS469584">
    <property type="protein sequence ID" value="EDO40941.1"/>
    <property type="molecule type" value="Genomic_DNA"/>
</dbReference>
<gene>
    <name evidence="2" type="ORF">NEMVEDRAFT_v1g207204</name>
</gene>